<dbReference type="EMBL" id="CM042036">
    <property type="protein sequence ID" value="KAI3744531.1"/>
    <property type="molecule type" value="Genomic_DNA"/>
</dbReference>
<name>A0ACB9DDJ0_9ASTR</name>
<evidence type="ECO:0000313" key="2">
    <source>
        <dbReference type="Proteomes" id="UP001056120"/>
    </source>
</evidence>
<evidence type="ECO:0000313" key="1">
    <source>
        <dbReference type="EMBL" id="KAI3744531.1"/>
    </source>
</evidence>
<reference evidence="1 2" key="2">
    <citation type="journal article" date="2022" name="Mol. Ecol. Resour.">
        <title>The genomes of chicory, endive, great burdock and yacon provide insights into Asteraceae paleo-polyploidization history and plant inulin production.</title>
        <authorList>
            <person name="Fan W."/>
            <person name="Wang S."/>
            <person name="Wang H."/>
            <person name="Wang A."/>
            <person name="Jiang F."/>
            <person name="Liu H."/>
            <person name="Zhao H."/>
            <person name="Xu D."/>
            <person name="Zhang Y."/>
        </authorList>
    </citation>
    <scope>NUCLEOTIDE SEQUENCE [LARGE SCALE GENOMIC DNA]</scope>
    <source>
        <strain evidence="2">cv. Yunnan</strain>
        <tissue evidence="1">Leaves</tissue>
    </source>
</reference>
<comment type="caution">
    <text evidence="1">The sequence shown here is derived from an EMBL/GenBank/DDBJ whole genome shotgun (WGS) entry which is preliminary data.</text>
</comment>
<proteinExistence type="predicted"/>
<sequence>MEDGEGSMTLKNVDGKEWVTGLRLAKAFDKFIRSEGKLLLAKVTKKKWPAGEIPVMEVRKRGRRRPGYELGSDVDMKRPCGQPPKQNSCVAYF</sequence>
<organism evidence="1 2">
    <name type="scientific">Smallanthus sonchifolius</name>
    <dbReference type="NCBI Taxonomy" id="185202"/>
    <lineage>
        <taxon>Eukaryota</taxon>
        <taxon>Viridiplantae</taxon>
        <taxon>Streptophyta</taxon>
        <taxon>Embryophyta</taxon>
        <taxon>Tracheophyta</taxon>
        <taxon>Spermatophyta</taxon>
        <taxon>Magnoliopsida</taxon>
        <taxon>eudicotyledons</taxon>
        <taxon>Gunneridae</taxon>
        <taxon>Pentapetalae</taxon>
        <taxon>asterids</taxon>
        <taxon>campanulids</taxon>
        <taxon>Asterales</taxon>
        <taxon>Asteraceae</taxon>
        <taxon>Asteroideae</taxon>
        <taxon>Heliantheae alliance</taxon>
        <taxon>Millerieae</taxon>
        <taxon>Smallanthus</taxon>
    </lineage>
</organism>
<protein>
    <submittedName>
        <fullName evidence="1">Uncharacterized protein</fullName>
    </submittedName>
</protein>
<gene>
    <name evidence="1" type="ORF">L1987_57614</name>
</gene>
<keyword evidence="2" id="KW-1185">Reference proteome</keyword>
<dbReference type="Proteomes" id="UP001056120">
    <property type="component" value="Linkage Group LG19"/>
</dbReference>
<accession>A0ACB9DDJ0</accession>
<reference evidence="2" key="1">
    <citation type="journal article" date="2022" name="Mol. Ecol. Resour.">
        <title>The genomes of chicory, endive, great burdock and yacon provide insights into Asteraceae palaeo-polyploidization history and plant inulin production.</title>
        <authorList>
            <person name="Fan W."/>
            <person name="Wang S."/>
            <person name="Wang H."/>
            <person name="Wang A."/>
            <person name="Jiang F."/>
            <person name="Liu H."/>
            <person name="Zhao H."/>
            <person name="Xu D."/>
            <person name="Zhang Y."/>
        </authorList>
    </citation>
    <scope>NUCLEOTIDE SEQUENCE [LARGE SCALE GENOMIC DNA]</scope>
    <source>
        <strain evidence="2">cv. Yunnan</strain>
    </source>
</reference>